<feature type="transmembrane region" description="Helical" evidence="1">
    <location>
        <begin position="95"/>
        <end position="119"/>
    </location>
</feature>
<feature type="transmembrane region" description="Helical" evidence="1">
    <location>
        <begin position="222"/>
        <end position="240"/>
    </location>
</feature>
<keyword evidence="1" id="KW-1133">Transmembrane helix</keyword>
<name>A0ABS2QW08_9BACI</name>
<evidence type="ECO:0000256" key="1">
    <source>
        <dbReference type="SAM" id="Phobius"/>
    </source>
</evidence>
<keyword evidence="1" id="KW-0812">Transmembrane</keyword>
<dbReference type="EMBL" id="JAFBFC010000004">
    <property type="protein sequence ID" value="MBM7703656.1"/>
    <property type="molecule type" value="Genomic_DNA"/>
</dbReference>
<reference evidence="2 3" key="1">
    <citation type="submission" date="2021-01" db="EMBL/GenBank/DDBJ databases">
        <title>Genomic Encyclopedia of Type Strains, Phase IV (KMG-IV): sequencing the most valuable type-strain genomes for metagenomic binning, comparative biology and taxonomic classification.</title>
        <authorList>
            <person name="Goeker M."/>
        </authorList>
    </citation>
    <scope>NUCLEOTIDE SEQUENCE [LARGE SCALE GENOMIC DNA]</scope>
    <source>
        <strain evidence="2 3">DSM 104297</strain>
    </source>
</reference>
<feature type="transmembrane region" description="Helical" evidence="1">
    <location>
        <begin position="12"/>
        <end position="33"/>
    </location>
</feature>
<organism evidence="2 3">
    <name type="scientific">Priestia iocasae</name>
    <dbReference type="NCBI Taxonomy" id="2291674"/>
    <lineage>
        <taxon>Bacteria</taxon>
        <taxon>Bacillati</taxon>
        <taxon>Bacillota</taxon>
        <taxon>Bacilli</taxon>
        <taxon>Bacillales</taxon>
        <taxon>Bacillaceae</taxon>
        <taxon>Priestia</taxon>
    </lineage>
</organism>
<evidence type="ECO:0000313" key="3">
    <source>
        <dbReference type="Proteomes" id="UP000809829"/>
    </source>
</evidence>
<comment type="caution">
    <text evidence="2">The sequence shown here is derived from an EMBL/GenBank/DDBJ whole genome shotgun (WGS) entry which is preliminary data.</text>
</comment>
<feature type="transmembrane region" description="Helical" evidence="1">
    <location>
        <begin position="195"/>
        <end position="216"/>
    </location>
</feature>
<sequence length="350" mass="40621">MSIQLRKQKVTLYIFLMTLVIFSNYAVYTFPVLESIPKSAVLGSLFDFLVVCPLLTYFFILRKRYSLKYMVPVIFAGYVVAKLVIPHHYLAPYSFIPYLFIAGELAFVALELFILYKLIVKLPTIIRTFSSMKSEWPYVSVRLQAAVGKHVGVNPLIHALTSEVTMFYYAFLSWRARPSQSCYPTFTFHKKTSVIAMNIMIIHAILIETIGFHYLLSEWNHIVSWVLLILNIYTVLFFIGEIQAIRKCPFIISDKKMIMQVGLTKCLILPIEKIKNMDYYEESSKLSKQEEKMLFDATVSDLFKQPPQFEITLKEPVTAYYLFGKRKQVNKVWVTVDEPESFLQVLKPKG</sequence>
<protein>
    <recommendedName>
        <fullName evidence="4">Beta-carotene 15,15'-monooxygenase</fullName>
    </recommendedName>
</protein>
<feature type="transmembrane region" description="Helical" evidence="1">
    <location>
        <begin position="69"/>
        <end position="89"/>
    </location>
</feature>
<keyword evidence="1" id="KW-0472">Membrane</keyword>
<evidence type="ECO:0008006" key="4">
    <source>
        <dbReference type="Google" id="ProtNLM"/>
    </source>
</evidence>
<keyword evidence="3" id="KW-1185">Reference proteome</keyword>
<dbReference type="RefSeq" id="WP_205187611.1">
    <property type="nucleotide sequence ID" value="NZ_JAFBFC010000004.1"/>
</dbReference>
<proteinExistence type="predicted"/>
<feature type="transmembrane region" description="Helical" evidence="1">
    <location>
        <begin position="39"/>
        <end position="60"/>
    </location>
</feature>
<dbReference type="Proteomes" id="UP000809829">
    <property type="component" value="Unassembled WGS sequence"/>
</dbReference>
<accession>A0ABS2QW08</accession>
<evidence type="ECO:0000313" key="2">
    <source>
        <dbReference type="EMBL" id="MBM7703656.1"/>
    </source>
</evidence>
<gene>
    <name evidence="2" type="ORF">JOC83_002505</name>
</gene>